<evidence type="ECO:0000256" key="2">
    <source>
        <dbReference type="SAM" id="Coils"/>
    </source>
</evidence>
<dbReference type="InterPro" id="IPR038274">
    <property type="entry name" value="Atg6/Beclin_C_sf"/>
</dbReference>
<evidence type="ECO:0000313" key="6">
    <source>
        <dbReference type="EMBL" id="CAI1757881.1"/>
    </source>
</evidence>
<evidence type="ECO:0000313" key="7">
    <source>
        <dbReference type="Proteomes" id="UP001152964"/>
    </source>
</evidence>
<sequence>MLSETSIEMRCQNCHLPLQLDPSLEGLSLTQRNLLLSNNNIATTTNENTISNKEGDANDNCVFQIPEDRLKRLEEIQNIKDLGLVDDKLTTDSFVFLNHDDDNNAYDKNDININRQGDDSDGDSDKNVNSYASGRNSSFRDHEEEEQEITDGDENQQLQLNSKTLSTQVNAMTNVFNILSSQTNIDYPVCQDCCNLLIHRLKSEYDDAIKERDTYAQFLSKLETQNKEISNAITHKQYSNNILENKNLQEEKQELLKQLLRLETMDNDLDEELSHLQERKIQLQNEKLQKLSDQNLMDLNNIQFNKNLQSLKLQYELSLNHLDKLRKINIFNATFKISHNGPFATINGLRLGSIPETVVPWKEINAALGQLILLLATINKNLKINLLDYKLQPMGSFSKIKKRISSNVENNNNTTSDSPGGWLILPVYNDENFNLGKIFHKETKFDKSLETILEIIIQMTQQLSTIASSFSSQTRLSNQDASSLNINGNTNNDASILELPYMMNKEKINGLSVKLHGSNPNLEWTTAMKFLLTNIKWLLAFSSNLLSKSMTLSPANDDNDINTTGN</sequence>
<dbReference type="InterPro" id="IPR041691">
    <property type="entry name" value="Atg6/beclin_CC"/>
</dbReference>
<feature type="compositionally biased region" description="Polar residues" evidence="3">
    <location>
        <begin position="127"/>
        <end position="137"/>
    </location>
</feature>
<protein>
    <recommendedName>
        <fullName evidence="8">Autophagy-related protein 6</fullName>
    </recommendedName>
</protein>
<dbReference type="InterPro" id="IPR040455">
    <property type="entry name" value="Atg6_BARA"/>
</dbReference>
<feature type="coiled-coil region" evidence="2">
    <location>
        <begin position="238"/>
        <end position="286"/>
    </location>
</feature>
<keyword evidence="7" id="KW-1185">Reference proteome</keyword>
<evidence type="ECO:0000259" key="4">
    <source>
        <dbReference type="Pfam" id="PF04111"/>
    </source>
</evidence>
<feature type="domain" description="Atg6 BARA" evidence="4">
    <location>
        <begin position="325"/>
        <end position="544"/>
    </location>
</feature>
<dbReference type="Proteomes" id="UP001152964">
    <property type="component" value="Chromosome 16"/>
</dbReference>
<proteinExistence type="inferred from homology"/>
<keyword evidence="2" id="KW-0175">Coiled coil</keyword>
<dbReference type="EMBL" id="OX291506">
    <property type="protein sequence ID" value="CAI1757881.1"/>
    <property type="molecule type" value="Genomic_DNA"/>
</dbReference>
<dbReference type="Pfam" id="PF04111">
    <property type="entry name" value="APG6"/>
    <property type="match status" value="1"/>
</dbReference>
<dbReference type="PANTHER" id="PTHR12768:SF4">
    <property type="entry name" value="BECLIN-1"/>
    <property type="match status" value="1"/>
</dbReference>
<gene>
    <name evidence="6" type="primary">U6500P01670</name>
    <name evidence="6" type="ORF">SEUBUCD650_0P01670</name>
</gene>
<dbReference type="PANTHER" id="PTHR12768">
    <property type="entry name" value="BECLIN 1"/>
    <property type="match status" value="1"/>
</dbReference>
<dbReference type="Gene3D" id="1.10.418.40">
    <property type="entry name" value="Autophagy protein 6/Beclin 1"/>
    <property type="match status" value="1"/>
</dbReference>
<evidence type="ECO:0000259" key="5">
    <source>
        <dbReference type="Pfam" id="PF17675"/>
    </source>
</evidence>
<evidence type="ECO:0000256" key="1">
    <source>
        <dbReference type="ARBA" id="ARBA00005965"/>
    </source>
</evidence>
<organism evidence="6 7">
    <name type="scientific">Saccharomyces eubayanus</name>
    <name type="common">Yeast</name>
    <dbReference type="NCBI Taxonomy" id="1080349"/>
    <lineage>
        <taxon>Eukaryota</taxon>
        <taxon>Fungi</taxon>
        <taxon>Dikarya</taxon>
        <taxon>Ascomycota</taxon>
        <taxon>Saccharomycotina</taxon>
        <taxon>Saccharomycetes</taxon>
        <taxon>Saccharomycetales</taxon>
        <taxon>Saccharomycetaceae</taxon>
        <taxon>Saccharomyces</taxon>
    </lineage>
</organism>
<evidence type="ECO:0008006" key="8">
    <source>
        <dbReference type="Google" id="ProtNLM"/>
    </source>
</evidence>
<evidence type="ECO:0000256" key="3">
    <source>
        <dbReference type="SAM" id="MobiDB-lite"/>
    </source>
</evidence>
<comment type="similarity">
    <text evidence="1">Belongs to the beclin family.</text>
</comment>
<feature type="compositionally biased region" description="Acidic residues" evidence="3">
    <location>
        <begin position="143"/>
        <end position="154"/>
    </location>
</feature>
<feature type="region of interest" description="Disordered" evidence="3">
    <location>
        <begin position="105"/>
        <end position="158"/>
    </location>
</feature>
<reference evidence="6" key="1">
    <citation type="submission" date="2022-08" db="EMBL/GenBank/DDBJ databases">
        <authorList>
            <person name="Byrne P K."/>
        </authorList>
    </citation>
    <scope>NUCLEOTIDE SEQUENCE</scope>
    <source>
        <strain evidence="6">UCD650</strain>
    </source>
</reference>
<dbReference type="Pfam" id="PF17675">
    <property type="entry name" value="APG6_N"/>
    <property type="match status" value="1"/>
</dbReference>
<dbReference type="InterPro" id="IPR007243">
    <property type="entry name" value="Atg6/Beclin"/>
</dbReference>
<feature type="domain" description="Atg6/beclin coiled-coil" evidence="5">
    <location>
        <begin position="188"/>
        <end position="322"/>
    </location>
</feature>
<name>A0ABN8VLN3_SACEU</name>
<accession>A0ABN8VLN3</accession>